<feature type="compositionally biased region" description="Low complexity" evidence="1">
    <location>
        <begin position="85"/>
        <end position="94"/>
    </location>
</feature>
<dbReference type="Proteomes" id="UP000218784">
    <property type="component" value="Unassembled WGS sequence"/>
</dbReference>
<evidence type="ECO:0000313" key="4">
    <source>
        <dbReference type="Proteomes" id="UP000218784"/>
    </source>
</evidence>
<comment type="caution">
    <text evidence="3">The sequence shown here is derived from an EMBL/GenBank/DDBJ whole genome shotgun (WGS) entry which is preliminary data.</text>
</comment>
<evidence type="ECO:0000259" key="2">
    <source>
        <dbReference type="Pfam" id="PF12728"/>
    </source>
</evidence>
<reference evidence="3 4" key="1">
    <citation type="submission" date="2017-09" db="EMBL/GenBank/DDBJ databases">
        <title>Sphingomonas ginsenosidimutans KACC 14949, whole genome shotgun sequence.</title>
        <authorList>
            <person name="Feng G."/>
            <person name="Zhu H."/>
        </authorList>
    </citation>
    <scope>NUCLEOTIDE SEQUENCE [LARGE SCALE GENOMIC DNA]</scope>
    <source>
        <strain evidence="3 4">KACC 14949</strain>
    </source>
</reference>
<proteinExistence type="predicted"/>
<sequence length="214" mass="23847">MALGARPRHAALPRGGRRSRAVRRARRRHGRPAARPRAMAPPARRCRPRRSRRARSRVAGGGAGLASGHGRHRPAAHRPLRAHRPPLAGATLHPRSGRRRRHLPRVGPDAGRRKARGVTVLLTPAEAAARLHLCTKTLRRLRREGHIRYVAITDRKIFYRPEDCDEFIASRARKAVECPSTSRITRKAKPRASGRILSFTDRRKADDGGRSGTA</sequence>
<dbReference type="InterPro" id="IPR009061">
    <property type="entry name" value="DNA-bd_dom_put_sf"/>
</dbReference>
<dbReference type="EMBL" id="NWVD01000002">
    <property type="protein sequence ID" value="PCG09889.1"/>
    <property type="molecule type" value="Genomic_DNA"/>
</dbReference>
<feature type="region of interest" description="Disordered" evidence="1">
    <location>
        <begin position="181"/>
        <end position="214"/>
    </location>
</feature>
<dbReference type="AlphaFoldDB" id="A0A2A4I137"/>
<protein>
    <recommendedName>
        <fullName evidence="2">Helix-turn-helix domain-containing protein</fullName>
    </recommendedName>
</protein>
<feature type="compositionally biased region" description="Basic residues" evidence="1">
    <location>
        <begin position="44"/>
        <end position="56"/>
    </location>
</feature>
<name>A0A2A4I137_9SPHN</name>
<feature type="compositionally biased region" description="Basic residues" evidence="1">
    <location>
        <begin position="69"/>
        <end position="84"/>
    </location>
</feature>
<accession>A0A2A4I137</accession>
<gene>
    <name evidence="3" type="ORF">COA17_07515</name>
</gene>
<feature type="compositionally biased region" description="Basic and acidic residues" evidence="1">
    <location>
        <begin position="200"/>
        <end position="214"/>
    </location>
</feature>
<feature type="compositionally biased region" description="Basic residues" evidence="1">
    <location>
        <begin position="1"/>
        <end position="34"/>
    </location>
</feature>
<feature type="domain" description="Helix-turn-helix" evidence="2">
    <location>
        <begin position="121"/>
        <end position="171"/>
    </location>
</feature>
<dbReference type="InterPro" id="IPR041657">
    <property type="entry name" value="HTH_17"/>
</dbReference>
<dbReference type="Pfam" id="PF12728">
    <property type="entry name" value="HTH_17"/>
    <property type="match status" value="1"/>
</dbReference>
<organism evidence="3 4">
    <name type="scientific">Sphingomonas ginsenosidimutans</name>
    <dbReference type="NCBI Taxonomy" id="862134"/>
    <lineage>
        <taxon>Bacteria</taxon>
        <taxon>Pseudomonadati</taxon>
        <taxon>Pseudomonadota</taxon>
        <taxon>Alphaproteobacteria</taxon>
        <taxon>Sphingomonadales</taxon>
        <taxon>Sphingomonadaceae</taxon>
        <taxon>Sphingomonas</taxon>
    </lineage>
</organism>
<feature type="compositionally biased region" description="Basic residues" evidence="1">
    <location>
        <begin position="95"/>
        <end position="104"/>
    </location>
</feature>
<evidence type="ECO:0000256" key="1">
    <source>
        <dbReference type="SAM" id="MobiDB-lite"/>
    </source>
</evidence>
<dbReference type="SUPFAM" id="SSF46955">
    <property type="entry name" value="Putative DNA-binding domain"/>
    <property type="match status" value="1"/>
</dbReference>
<evidence type="ECO:0000313" key="3">
    <source>
        <dbReference type="EMBL" id="PCG09889.1"/>
    </source>
</evidence>
<feature type="region of interest" description="Disordered" evidence="1">
    <location>
        <begin position="1"/>
        <end position="112"/>
    </location>
</feature>
<keyword evidence="4" id="KW-1185">Reference proteome</keyword>